<proteinExistence type="predicted"/>
<evidence type="ECO:0000313" key="1">
    <source>
        <dbReference type="EMBL" id="MBX38432.1"/>
    </source>
</evidence>
<reference evidence="1" key="1">
    <citation type="submission" date="2018-02" db="EMBL/GenBank/DDBJ databases">
        <title>Rhizophora mucronata_Transcriptome.</title>
        <authorList>
            <person name="Meera S.P."/>
            <person name="Sreeshan A."/>
            <person name="Augustine A."/>
        </authorList>
    </citation>
    <scope>NUCLEOTIDE SEQUENCE</scope>
    <source>
        <tissue evidence="1">Leaf</tissue>
    </source>
</reference>
<name>A0A2P2N7I2_RHIMU</name>
<organism evidence="1">
    <name type="scientific">Rhizophora mucronata</name>
    <name type="common">Asiatic mangrove</name>
    <dbReference type="NCBI Taxonomy" id="61149"/>
    <lineage>
        <taxon>Eukaryota</taxon>
        <taxon>Viridiplantae</taxon>
        <taxon>Streptophyta</taxon>
        <taxon>Embryophyta</taxon>
        <taxon>Tracheophyta</taxon>
        <taxon>Spermatophyta</taxon>
        <taxon>Magnoliopsida</taxon>
        <taxon>eudicotyledons</taxon>
        <taxon>Gunneridae</taxon>
        <taxon>Pentapetalae</taxon>
        <taxon>rosids</taxon>
        <taxon>fabids</taxon>
        <taxon>Malpighiales</taxon>
        <taxon>Rhizophoraceae</taxon>
        <taxon>Rhizophora</taxon>
    </lineage>
</organism>
<dbReference type="AlphaFoldDB" id="A0A2P2N7I2"/>
<sequence>MLISVIEDVSLIKITHDLVYIFSKCNTVTLKICSCQRIDSLTVLITKN</sequence>
<dbReference type="EMBL" id="GGEC01057948">
    <property type="protein sequence ID" value="MBX38432.1"/>
    <property type="molecule type" value="Transcribed_RNA"/>
</dbReference>
<protein>
    <submittedName>
        <fullName evidence="1">Uncharacterized protein</fullName>
    </submittedName>
</protein>
<accession>A0A2P2N7I2</accession>